<dbReference type="EMBL" id="JAGFBR010000007">
    <property type="protein sequence ID" value="KAH0464299.1"/>
    <property type="molecule type" value="Genomic_DNA"/>
</dbReference>
<gene>
    <name evidence="2" type="ORF">IEQ34_007085</name>
</gene>
<accession>A0AAV7H9B8</accession>
<feature type="compositionally biased region" description="Polar residues" evidence="1">
    <location>
        <begin position="116"/>
        <end position="127"/>
    </location>
</feature>
<reference evidence="2 3" key="1">
    <citation type="journal article" date="2021" name="Hortic Res">
        <title>Chromosome-scale assembly of the Dendrobium chrysotoxum genome enhances the understanding of orchid evolution.</title>
        <authorList>
            <person name="Zhang Y."/>
            <person name="Zhang G.Q."/>
            <person name="Zhang D."/>
            <person name="Liu X.D."/>
            <person name="Xu X.Y."/>
            <person name="Sun W.H."/>
            <person name="Yu X."/>
            <person name="Zhu X."/>
            <person name="Wang Z.W."/>
            <person name="Zhao X."/>
            <person name="Zhong W.Y."/>
            <person name="Chen H."/>
            <person name="Yin W.L."/>
            <person name="Huang T."/>
            <person name="Niu S.C."/>
            <person name="Liu Z.J."/>
        </authorList>
    </citation>
    <scope>NUCLEOTIDE SEQUENCE [LARGE SCALE GENOMIC DNA]</scope>
    <source>
        <strain evidence="2">Lindl</strain>
    </source>
</reference>
<organism evidence="2 3">
    <name type="scientific">Dendrobium chrysotoxum</name>
    <name type="common">Orchid</name>
    <dbReference type="NCBI Taxonomy" id="161865"/>
    <lineage>
        <taxon>Eukaryota</taxon>
        <taxon>Viridiplantae</taxon>
        <taxon>Streptophyta</taxon>
        <taxon>Embryophyta</taxon>
        <taxon>Tracheophyta</taxon>
        <taxon>Spermatophyta</taxon>
        <taxon>Magnoliopsida</taxon>
        <taxon>Liliopsida</taxon>
        <taxon>Asparagales</taxon>
        <taxon>Orchidaceae</taxon>
        <taxon>Epidendroideae</taxon>
        <taxon>Malaxideae</taxon>
        <taxon>Dendrobiinae</taxon>
        <taxon>Dendrobium</taxon>
    </lineage>
</organism>
<name>A0AAV7H9B8_DENCH</name>
<dbReference type="PANTHER" id="PTHR33144">
    <property type="entry name" value="OS10G0409366 PROTEIN-RELATED"/>
    <property type="match status" value="1"/>
</dbReference>
<dbReference type="Proteomes" id="UP000775213">
    <property type="component" value="Unassembled WGS sequence"/>
</dbReference>
<evidence type="ECO:0000256" key="1">
    <source>
        <dbReference type="SAM" id="MobiDB-lite"/>
    </source>
</evidence>
<keyword evidence="3" id="KW-1185">Reference proteome</keyword>
<sequence>MAIGGGLQWRVFVNQEGWVDWAFMRPATGWALYVRGLPGSFFVKSKFEFPGHIRHWILQSLGVKWRNYKTTLKAEHWDNRPIEEILETVPAGVDQTQWCQLVNQWSKPEDQERASKNSANAKKQTCPHTMGRTQACKLLAEEGLTPEDGNIEANERVFVIVMGLEHSGRVRTQGFGVTPTRFFPQSKTEEGGGSGSNFGHIASLREEFRSFRDNQMREFGSFCDEMRQFIQGFQMNHPPHGGSEIV</sequence>
<feature type="region of interest" description="Disordered" evidence="1">
    <location>
        <begin position="107"/>
        <end position="127"/>
    </location>
</feature>
<evidence type="ECO:0000313" key="3">
    <source>
        <dbReference type="Proteomes" id="UP000775213"/>
    </source>
</evidence>
<evidence type="ECO:0000313" key="2">
    <source>
        <dbReference type="EMBL" id="KAH0464299.1"/>
    </source>
</evidence>
<dbReference type="PANTHER" id="PTHR33144:SF25">
    <property type="entry name" value="DUF4216 DOMAIN-CONTAINING PROTEIN"/>
    <property type="match status" value="1"/>
</dbReference>
<proteinExistence type="predicted"/>
<comment type="caution">
    <text evidence="2">The sequence shown here is derived from an EMBL/GenBank/DDBJ whole genome shotgun (WGS) entry which is preliminary data.</text>
</comment>
<protein>
    <submittedName>
        <fullName evidence="2">Uncharacterized protein</fullName>
    </submittedName>
</protein>
<dbReference type="AlphaFoldDB" id="A0AAV7H9B8"/>